<dbReference type="RefSeq" id="WP_307272399.1">
    <property type="nucleotide sequence ID" value="NZ_JAUSVX010000004.1"/>
</dbReference>
<dbReference type="Proteomes" id="UP001242480">
    <property type="component" value="Unassembled WGS sequence"/>
</dbReference>
<reference evidence="2 3" key="1">
    <citation type="submission" date="2023-07" db="EMBL/GenBank/DDBJ databases">
        <title>Genomic Encyclopedia of Type Strains, Phase IV (KMG-IV): sequencing the most valuable type-strain genomes for metagenomic binning, comparative biology and taxonomic classification.</title>
        <authorList>
            <person name="Goeker M."/>
        </authorList>
    </citation>
    <scope>NUCLEOTIDE SEQUENCE [LARGE SCALE GENOMIC DNA]</scope>
    <source>
        <strain evidence="2 3">DSM 19619</strain>
    </source>
</reference>
<sequence>MAVEQAAPARRHRLVVVNFDGAWQFPRLVRQLALDLKGREDGPEVLFRTIHAEDGDDGTLARRQAVWGVAFPVAYGGDVESLVADLTEDVEALERRRVDHLALIYVGPDPAQDPEGAAQLRTVATRMREVLNGMSIVAGDVLSIACLREFARGSEVAPQTLAFLRELRRDPARAGREILDFGFVLRPSRTRTADVETEQYRQFVLLRGVIVLALARREGRQDAPLAQQSSPLAQFLRATTGEAFLLQIDGEYAALASERIAMLIGNYRERATGQTIGRREDEPGGDGPDRTGEAVNAVMRQITDAMLVRETVGMDLGGIVLGAGKAGSSDGGRPPAEKDALPRTLQAFHARGRYWSGDRQLLLEQALRDVPIDIQRIASDMRDHFEKGAEKTSHQISGSDDRKVRDRIAEIPVVNAGLTGSAAAEIGKMRLEVERIRNERKAAAEKARRAFMASLLPARRGGDRRDDANALNFEGSPQWGQLSEALAAVMPAYRGLVPRAYVWAWWLFAAATLATILALVSAKTPDDGASALRFRLSAMIPTGTAFIVTALLGAVVFAVIVRRRQRRFRAALDRVGSALMSVRKLVTDALNSAHEYVLITRQLIWLDLLTSDFDRRAGEADIEAFESAVTELTPTDSRGAGAAPSGQAAEDFFAATSATLAREVCTRWIAGCVTAAQGRVTAAEDLRFVHADSSGLARASAPGLGTFVGAPGVFLSPQEMSYVSLDLDGEKRG</sequence>
<feature type="transmembrane region" description="Helical" evidence="1">
    <location>
        <begin position="500"/>
        <end position="520"/>
    </location>
</feature>
<evidence type="ECO:0000313" key="3">
    <source>
        <dbReference type="Proteomes" id="UP001242480"/>
    </source>
</evidence>
<keyword evidence="1" id="KW-0812">Transmembrane</keyword>
<comment type="caution">
    <text evidence="2">The sequence shown here is derived from an EMBL/GenBank/DDBJ whole genome shotgun (WGS) entry which is preliminary data.</text>
</comment>
<keyword evidence="3" id="KW-1185">Reference proteome</keyword>
<name>A0ABU0J5N5_9HYPH</name>
<protein>
    <submittedName>
        <fullName evidence="2">Uncharacterized protein</fullName>
    </submittedName>
</protein>
<accession>A0ABU0J5N5</accession>
<keyword evidence="1" id="KW-1133">Transmembrane helix</keyword>
<gene>
    <name evidence="2" type="ORF">QO011_002582</name>
</gene>
<organism evidence="2 3">
    <name type="scientific">Labrys wisconsinensis</name>
    <dbReference type="NCBI Taxonomy" id="425677"/>
    <lineage>
        <taxon>Bacteria</taxon>
        <taxon>Pseudomonadati</taxon>
        <taxon>Pseudomonadota</taxon>
        <taxon>Alphaproteobacteria</taxon>
        <taxon>Hyphomicrobiales</taxon>
        <taxon>Xanthobacteraceae</taxon>
        <taxon>Labrys</taxon>
    </lineage>
</organism>
<proteinExistence type="predicted"/>
<dbReference type="EMBL" id="JAUSVX010000004">
    <property type="protein sequence ID" value="MDQ0469566.1"/>
    <property type="molecule type" value="Genomic_DNA"/>
</dbReference>
<feature type="transmembrane region" description="Helical" evidence="1">
    <location>
        <begin position="540"/>
        <end position="561"/>
    </location>
</feature>
<evidence type="ECO:0000313" key="2">
    <source>
        <dbReference type="EMBL" id="MDQ0469566.1"/>
    </source>
</evidence>
<evidence type="ECO:0000256" key="1">
    <source>
        <dbReference type="SAM" id="Phobius"/>
    </source>
</evidence>
<keyword evidence="1" id="KW-0472">Membrane</keyword>